<dbReference type="STRING" id="1814289.SAMN05216410_2531"/>
<feature type="domain" description="Reductase C-terminal" evidence="6">
    <location>
        <begin position="343"/>
        <end position="432"/>
    </location>
</feature>
<dbReference type="InterPro" id="IPR050446">
    <property type="entry name" value="FAD-oxidoreductase/Apoptosis"/>
</dbReference>
<reference evidence="7 8" key="1">
    <citation type="submission" date="2016-09" db="EMBL/GenBank/DDBJ databases">
        <authorList>
            <person name="Capua I."/>
            <person name="De Benedictis P."/>
            <person name="Joannis T."/>
            <person name="Lombin L.H."/>
            <person name="Cattoli G."/>
        </authorList>
    </citation>
    <scope>NUCLEOTIDE SEQUENCE [LARGE SCALE GENOMIC DNA]</scope>
    <source>
        <strain evidence="7 8">ISLP-3</strain>
    </source>
</reference>
<keyword evidence="8" id="KW-1185">Reference proteome</keyword>
<dbReference type="Gene3D" id="3.50.50.60">
    <property type="entry name" value="FAD/NAD(P)-binding domain"/>
    <property type="match status" value="2"/>
</dbReference>
<dbReference type="GO" id="GO:0051213">
    <property type="term" value="F:dioxygenase activity"/>
    <property type="evidence" value="ECO:0007669"/>
    <property type="project" value="UniProtKB-KW"/>
</dbReference>
<comment type="cofactor">
    <cofactor evidence="1">
        <name>FAD</name>
        <dbReference type="ChEBI" id="CHEBI:57692"/>
    </cofactor>
</comment>
<evidence type="ECO:0000313" key="7">
    <source>
        <dbReference type="EMBL" id="SDC91197.1"/>
    </source>
</evidence>
<organism evidence="7 8">
    <name type="scientific">Sanguibacter gelidistatuariae</name>
    <dbReference type="NCBI Taxonomy" id="1814289"/>
    <lineage>
        <taxon>Bacteria</taxon>
        <taxon>Bacillati</taxon>
        <taxon>Actinomycetota</taxon>
        <taxon>Actinomycetes</taxon>
        <taxon>Micrococcales</taxon>
        <taxon>Sanguibacteraceae</taxon>
        <taxon>Sanguibacter</taxon>
    </lineage>
</organism>
<dbReference type="InterPro" id="IPR016156">
    <property type="entry name" value="FAD/NAD-linked_Rdtase_dimer_sf"/>
</dbReference>
<dbReference type="GO" id="GO:0005737">
    <property type="term" value="C:cytoplasm"/>
    <property type="evidence" value="ECO:0007669"/>
    <property type="project" value="TreeGrafter"/>
</dbReference>
<dbReference type="InterPro" id="IPR036188">
    <property type="entry name" value="FAD/NAD-bd_sf"/>
</dbReference>
<evidence type="ECO:0000259" key="6">
    <source>
        <dbReference type="Pfam" id="PF14759"/>
    </source>
</evidence>
<evidence type="ECO:0000256" key="2">
    <source>
        <dbReference type="ARBA" id="ARBA00022630"/>
    </source>
</evidence>
<dbReference type="GO" id="GO:0016651">
    <property type="term" value="F:oxidoreductase activity, acting on NAD(P)H"/>
    <property type="evidence" value="ECO:0007669"/>
    <property type="project" value="TreeGrafter"/>
</dbReference>
<dbReference type="Pfam" id="PF14759">
    <property type="entry name" value="Reductase_C"/>
    <property type="match status" value="1"/>
</dbReference>
<evidence type="ECO:0000259" key="5">
    <source>
        <dbReference type="Pfam" id="PF07992"/>
    </source>
</evidence>
<name>A0A1G6QHN5_9MICO</name>
<evidence type="ECO:0000256" key="1">
    <source>
        <dbReference type="ARBA" id="ARBA00001974"/>
    </source>
</evidence>
<sequence length="438" mass="46510">MNTTARRSETFLVIGGGLAGASAARTLRTEGFDGRLVLLAGEDEVPYIRPPLSKEFLTGAAERKDTWVEPEAWYAGHDVELLRGCTATSIDVAEHVVVLDNHSRLAYTRALVATGASPRRLPLEEFPDFTGVHYLRTLASSEQLRAELREGGRRVVVVGAGWIGLEVASAARGYGNEVTVLGRETTPLEPVLGAELGSYFADVHRRNGVTLRMGVDVAGFTGAHDGVHLGLHHAPHTAHGAVTAVVLRDGEKIPADVVVVGIGAVPNTELASGVGLVDDNGIVVDASLSAGLDVWAAGDVARAFHPILGKHLRIEHWANAEHQGAAAARSMLGQPVSYDRVPYFYTDQFDLGMEFSGYGDLMPGASVVYRGDRASGEFIAFWVAPHGRGNRVVAGMNVNVWDVNPAIDALIASGQAVDLARLRDPSTPLEDLSSAPTG</sequence>
<dbReference type="InterPro" id="IPR023753">
    <property type="entry name" value="FAD/NAD-binding_dom"/>
</dbReference>
<dbReference type="RefSeq" id="WP_093183825.1">
    <property type="nucleotide sequence ID" value="NZ_FMYH01000004.1"/>
</dbReference>
<keyword evidence="2" id="KW-0285">Flavoprotein</keyword>
<dbReference type="AlphaFoldDB" id="A0A1G6QHN5"/>
<dbReference type="Proteomes" id="UP000199039">
    <property type="component" value="Unassembled WGS sequence"/>
</dbReference>
<feature type="domain" description="FAD/NAD(P)-binding" evidence="5">
    <location>
        <begin position="12"/>
        <end position="324"/>
    </location>
</feature>
<evidence type="ECO:0000256" key="4">
    <source>
        <dbReference type="ARBA" id="ARBA00023002"/>
    </source>
</evidence>
<dbReference type="InterPro" id="IPR028202">
    <property type="entry name" value="Reductase_C"/>
</dbReference>
<dbReference type="SUPFAM" id="SSF55424">
    <property type="entry name" value="FAD/NAD-linked reductases, dimerisation (C-terminal) domain"/>
    <property type="match status" value="1"/>
</dbReference>
<evidence type="ECO:0000313" key="8">
    <source>
        <dbReference type="Proteomes" id="UP000199039"/>
    </source>
</evidence>
<protein>
    <submittedName>
        <fullName evidence="7">3-phenylpropionate/trans-cinnamate dioxygenase ferredoxin reductase subunit</fullName>
    </submittedName>
</protein>
<dbReference type="Gene3D" id="3.30.390.30">
    <property type="match status" value="1"/>
</dbReference>
<keyword evidence="3" id="KW-0274">FAD</keyword>
<accession>A0A1G6QHN5</accession>
<dbReference type="OrthoDB" id="1145at2"/>
<dbReference type="PANTHER" id="PTHR43557">
    <property type="entry name" value="APOPTOSIS-INDUCING FACTOR 1"/>
    <property type="match status" value="1"/>
</dbReference>
<keyword evidence="4" id="KW-0560">Oxidoreductase</keyword>
<dbReference type="EMBL" id="FMYH01000004">
    <property type="protein sequence ID" value="SDC91197.1"/>
    <property type="molecule type" value="Genomic_DNA"/>
</dbReference>
<dbReference type="Pfam" id="PF07992">
    <property type="entry name" value="Pyr_redox_2"/>
    <property type="match status" value="1"/>
</dbReference>
<dbReference type="PANTHER" id="PTHR43557:SF2">
    <property type="entry name" value="RIESKE DOMAIN-CONTAINING PROTEIN-RELATED"/>
    <property type="match status" value="1"/>
</dbReference>
<evidence type="ECO:0000256" key="3">
    <source>
        <dbReference type="ARBA" id="ARBA00022827"/>
    </source>
</evidence>
<dbReference type="PRINTS" id="PR00368">
    <property type="entry name" value="FADPNR"/>
</dbReference>
<gene>
    <name evidence="7" type="ORF">SAMN05216410_2531</name>
</gene>
<dbReference type="PRINTS" id="PR00411">
    <property type="entry name" value="PNDRDTASEI"/>
</dbReference>
<dbReference type="SUPFAM" id="SSF51905">
    <property type="entry name" value="FAD/NAD(P)-binding domain"/>
    <property type="match status" value="2"/>
</dbReference>
<proteinExistence type="predicted"/>
<keyword evidence="7" id="KW-0223">Dioxygenase</keyword>